<dbReference type="InterPro" id="IPR010288">
    <property type="entry name" value="EcsB_ABC"/>
</dbReference>
<keyword evidence="1" id="KW-0812">Transmembrane</keyword>
<sequence>MGLYYSEFVKSLTPDFFIARPFVLIIWSLCLLVGKLATLLKEPDMIFLLPKERQMTTYLKTAFKSSILIPFSVLLLVVGITMPLLVATSNIGFSDFYLLLLNVWLLKLAHLLIQLQNIYLNTEKKTKIEGMLLSLGTLGSIAVNLYIAPWMGLIISILVLAVVYLETGKVIKVNPLNWEKAITLERKRLKKIYSFINLFTDVPGLQSDIKRRAYLDGVLNKIKKEQGQTYNYLYARVFLRGTEYSGLVLRLTIIGGLALFFSDQMILDGIISALFVYLIGFQLLPIYSEFDYMLMTQLYPVKNEEKMKAVEKLLIKILMSVITIFSVIVMIRLQDKVGGAIIVGILLLEGIVFTKLYAPKRLKKLDKSLI</sequence>
<name>A0A6G8AXH9_9ENTE</name>
<feature type="transmembrane region" description="Helical" evidence="1">
    <location>
        <begin position="313"/>
        <end position="331"/>
    </location>
</feature>
<keyword evidence="1" id="KW-0472">Membrane</keyword>
<protein>
    <submittedName>
        <fullName evidence="2">ABC transporter permease</fullName>
    </submittedName>
</protein>
<keyword evidence="3" id="KW-1185">Reference proteome</keyword>
<feature type="transmembrane region" description="Helical" evidence="1">
    <location>
        <begin position="337"/>
        <end position="358"/>
    </location>
</feature>
<keyword evidence="1" id="KW-1133">Transmembrane helix</keyword>
<gene>
    <name evidence="2" type="ORF">G7082_07750</name>
</gene>
<reference evidence="2 3" key="1">
    <citation type="submission" date="2020-03" db="EMBL/GenBank/DDBJ databases">
        <title>Vagococcus sp. nov., isolated from beetles.</title>
        <authorList>
            <person name="Hyun D.-W."/>
            <person name="Bae J.-W."/>
        </authorList>
    </citation>
    <scope>NUCLEOTIDE SEQUENCE [LARGE SCALE GENOMIC DNA]</scope>
    <source>
        <strain evidence="2 3">HDW17B</strain>
    </source>
</reference>
<dbReference type="EMBL" id="CP049887">
    <property type="protein sequence ID" value="QIL49764.1"/>
    <property type="molecule type" value="Genomic_DNA"/>
</dbReference>
<feature type="transmembrane region" description="Helical" evidence="1">
    <location>
        <begin position="96"/>
        <end position="116"/>
    </location>
</feature>
<dbReference type="KEGG" id="vhy:G7082_07750"/>
<accession>A0A6G8AXH9</accession>
<proteinExistence type="predicted"/>
<feature type="transmembrane region" description="Helical" evidence="1">
    <location>
        <begin position="244"/>
        <end position="262"/>
    </location>
</feature>
<dbReference type="GO" id="GO:0016020">
    <property type="term" value="C:membrane"/>
    <property type="evidence" value="ECO:0007669"/>
    <property type="project" value="InterPro"/>
</dbReference>
<feature type="transmembrane region" description="Helical" evidence="1">
    <location>
        <begin position="61"/>
        <end position="84"/>
    </location>
</feature>
<evidence type="ECO:0000313" key="3">
    <source>
        <dbReference type="Proteomes" id="UP000501747"/>
    </source>
</evidence>
<dbReference type="PIRSF" id="PIRSF037259">
    <property type="entry name" value="EcsB_ABC"/>
    <property type="match status" value="1"/>
</dbReference>
<evidence type="ECO:0000313" key="2">
    <source>
        <dbReference type="EMBL" id="QIL49764.1"/>
    </source>
</evidence>
<feature type="transmembrane region" description="Helical" evidence="1">
    <location>
        <begin position="20"/>
        <end position="40"/>
    </location>
</feature>
<dbReference type="Pfam" id="PF05975">
    <property type="entry name" value="EcsB"/>
    <property type="match status" value="1"/>
</dbReference>
<evidence type="ECO:0000256" key="1">
    <source>
        <dbReference type="SAM" id="Phobius"/>
    </source>
</evidence>
<feature type="transmembrane region" description="Helical" evidence="1">
    <location>
        <begin position="274"/>
        <end position="292"/>
    </location>
</feature>
<organism evidence="2 3">
    <name type="scientific">Vagococcus hydrophili</name>
    <dbReference type="NCBI Taxonomy" id="2714947"/>
    <lineage>
        <taxon>Bacteria</taxon>
        <taxon>Bacillati</taxon>
        <taxon>Bacillota</taxon>
        <taxon>Bacilli</taxon>
        <taxon>Lactobacillales</taxon>
        <taxon>Enterococcaceae</taxon>
        <taxon>Vagococcus</taxon>
    </lineage>
</organism>
<dbReference type="Proteomes" id="UP000501747">
    <property type="component" value="Chromosome"/>
</dbReference>
<dbReference type="AlphaFoldDB" id="A0A6G8AXH9"/>